<dbReference type="Pfam" id="PF06744">
    <property type="entry name" value="IcmF_C"/>
    <property type="match status" value="1"/>
</dbReference>
<organism evidence="2 3">
    <name type="scientific">Vibrio parahaemolyticus</name>
    <dbReference type="NCBI Taxonomy" id="670"/>
    <lineage>
        <taxon>Bacteria</taxon>
        <taxon>Pseudomonadati</taxon>
        <taxon>Pseudomonadota</taxon>
        <taxon>Gammaproteobacteria</taxon>
        <taxon>Vibrionales</taxon>
        <taxon>Vibrionaceae</taxon>
        <taxon>Vibrio</taxon>
    </lineage>
</organism>
<gene>
    <name evidence="2" type="ORF">HKB21_19040</name>
</gene>
<evidence type="ECO:0000259" key="1">
    <source>
        <dbReference type="Pfam" id="PF06744"/>
    </source>
</evidence>
<comment type="caution">
    <text evidence="2">The sequence shown here is derived from an EMBL/GenBank/DDBJ whole genome shotgun (WGS) entry which is preliminary data.</text>
</comment>
<feature type="non-terminal residue" evidence="2">
    <location>
        <position position="132"/>
    </location>
</feature>
<name>A0A7Y0X7L8_VIBPH</name>
<reference evidence="2 3" key="1">
    <citation type="submission" date="2020-04" db="EMBL/GenBank/DDBJ databases">
        <title>Whole-genome sequencing of Vibrio spp. from China reveals different genetic environments of blaCTX-M-14 among diverse lineages.</title>
        <authorList>
            <person name="Zheng Z."/>
            <person name="Ye L."/>
            <person name="Chen S."/>
        </authorList>
    </citation>
    <scope>NUCLEOTIDE SEQUENCE [LARGE SCALE GENOMIC DNA]</scope>
    <source>
        <strain evidence="2 3">Vb0574</strain>
    </source>
</reference>
<dbReference type="PANTHER" id="PTHR36153:SF5">
    <property type="entry name" value="EXPORTED PROTEIN"/>
    <property type="match status" value="1"/>
</dbReference>
<sequence>EQLKGFVDEASNNQHIVKEDVLTQFEQAKAIQQAFFNRKGVLGVNFVIEPTHLSNNKRRSVLNVDGQILSYSHGSRENIEMIWPNTLRERAISKVTLIPNQSNVSPRSVVANGPWALFRLLDQGEVTSASTT</sequence>
<dbReference type="PANTHER" id="PTHR36153">
    <property type="entry name" value="INNER MEMBRANE PROTEIN-RELATED"/>
    <property type="match status" value="1"/>
</dbReference>
<proteinExistence type="predicted"/>
<dbReference type="InterPro" id="IPR010623">
    <property type="entry name" value="IcmF_C"/>
</dbReference>
<feature type="non-terminal residue" evidence="2">
    <location>
        <position position="1"/>
    </location>
</feature>
<dbReference type="Proteomes" id="UP000555836">
    <property type="component" value="Unassembled WGS sequence"/>
</dbReference>
<accession>A0A7Y0X7L8</accession>
<evidence type="ECO:0000313" key="2">
    <source>
        <dbReference type="EMBL" id="NMU27709.1"/>
    </source>
</evidence>
<evidence type="ECO:0000313" key="3">
    <source>
        <dbReference type="Proteomes" id="UP000555836"/>
    </source>
</evidence>
<dbReference type="AlphaFoldDB" id="A0A7Y0X7L8"/>
<dbReference type="InterPro" id="IPR053156">
    <property type="entry name" value="T6SS_TssM-like"/>
</dbReference>
<dbReference type="EMBL" id="JABCLD010001826">
    <property type="protein sequence ID" value="NMU27709.1"/>
    <property type="molecule type" value="Genomic_DNA"/>
</dbReference>
<protein>
    <submittedName>
        <fullName evidence="2">Type VI secretion system membrane subunit TssM</fullName>
    </submittedName>
</protein>
<feature type="domain" description="Type VI secretion system IcmF C-terminal" evidence="1">
    <location>
        <begin position="46"/>
        <end position="130"/>
    </location>
</feature>